<dbReference type="Pfam" id="PF00583">
    <property type="entry name" value="Acetyltransf_1"/>
    <property type="match status" value="1"/>
</dbReference>
<dbReference type="Proteomes" id="UP000550401">
    <property type="component" value="Unassembled WGS sequence"/>
</dbReference>
<comment type="caution">
    <text evidence="2">The sequence shown here is derived from an EMBL/GenBank/DDBJ whole genome shotgun (WGS) entry which is preliminary data.</text>
</comment>
<dbReference type="PANTHER" id="PTHR43617">
    <property type="entry name" value="L-AMINO ACID N-ACETYLTRANSFERASE"/>
    <property type="match status" value="1"/>
</dbReference>
<dbReference type="AlphaFoldDB" id="A0A839ETF6"/>
<proteinExistence type="predicted"/>
<dbReference type="PROSITE" id="PS51186">
    <property type="entry name" value="GNAT"/>
    <property type="match status" value="1"/>
</dbReference>
<evidence type="ECO:0000259" key="1">
    <source>
        <dbReference type="PROSITE" id="PS51186"/>
    </source>
</evidence>
<gene>
    <name evidence="2" type="ORF">FHW12_001971</name>
</gene>
<organism evidence="2 3">
    <name type="scientific">Dokdonella fugitiva</name>
    <dbReference type="NCBI Taxonomy" id="328517"/>
    <lineage>
        <taxon>Bacteria</taxon>
        <taxon>Pseudomonadati</taxon>
        <taxon>Pseudomonadota</taxon>
        <taxon>Gammaproteobacteria</taxon>
        <taxon>Lysobacterales</taxon>
        <taxon>Rhodanobacteraceae</taxon>
        <taxon>Dokdonella</taxon>
    </lineage>
</organism>
<dbReference type="EMBL" id="JACGXL010000002">
    <property type="protein sequence ID" value="MBA8887757.1"/>
    <property type="molecule type" value="Genomic_DNA"/>
</dbReference>
<keyword evidence="2" id="KW-0689">Ribosomal protein</keyword>
<sequence>MLAPAAPAPASAPVDAAAAHVRRATAADLDALVALEQATFALDRMSERQWRRHLDSLSAEVLVAVRERRLVGAAVVFYRRGGDIARLYSIAVAASERGGGIGRVLLDAVELAARRRCSRRLRLEVRSDNLAAQRLYERAGYRAFGLLAAYYEDGADARRYEKALDAA</sequence>
<dbReference type="RefSeq" id="WP_310735202.1">
    <property type="nucleotide sequence ID" value="NZ_JACGXL010000002.1"/>
</dbReference>
<reference evidence="2 3" key="1">
    <citation type="submission" date="2020-07" db="EMBL/GenBank/DDBJ databases">
        <title>Genomic Encyclopedia of Type Strains, Phase IV (KMG-V): Genome sequencing to study the core and pangenomes of soil and plant-associated prokaryotes.</title>
        <authorList>
            <person name="Whitman W."/>
        </authorList>
    </citation>
    <scope>NUCLEOTIDE SEQUENCE [LARGE SCALE GENOMIC DNA]</scope>
    <source>
        <strain evidence="2 3">RH2WT43</strain>
    </source>
</reference>
<dbReference type="SUPFAM" id="SSF55729">
    <property type="entry name" value="Acyl-CoA N-acyltransferases (Nat)"/>
    <property type="match status" value="1"/>
</dbReference>
<dbReference type="InterPro" id="IPR050276">
    <property type="entry name" value="MshD_Acetyltransferase"/>
</dbReference>
<dbReference type="InterPro" id="IPR016181">
    <property type="entry name" value="Acyl_CoA_acyltransferase"/>
</dbReference>
<dbReference type="InterPro" id="IPR000182">
    <property type="entry name" value="GNAT_dom"/>
</dbReference>
<dbReference type="CDD" id="cd04301">
    <property type="entry name" value="NAT_SF"/>
    <property type="match status" value="1"/>
</dbReference>
<name>A0A839ETF6_9GAMM</name>
<accession>A0A839ETF6</accession>
<protein>
    <submittedName>
        <fullName evidence="2">Ribosomal protein S18 acetylase RimI-like enzyme</fullName>
    </submittedName>
</protein>
<dbReference type="GO" id="GO:0016747">
    <property type="term" value="F:acyltransferase activity, transferring groups other than amino-acyl groups"/>
    <property type="evidence" value="ECO:0007669"/>
    <property type="project" value="InterPro"/>
</dbReference>
<feature type="domain" description="N-acetyltransferase" evidence="1">
    <location>
        <begin position="19"/>
        <end position="165"/>
    </location>
</feature>
<keyword evidence="3" id="KW-1185">Reference proteome</keyword>
<dbReference type="Gene3D" id="3.40.630.30">
    <property type="match status" value="1"/>
</dbReference>
<dbReference type="PANTHER" id="PTHR43617:SF33">
    <property type="entry name" value="SPORE COAT POLYSACCHARIDE BIOSYNTHESIS PROTEIN SPSD"/>
    <property type="match status" value="1"/>
</dbReference>
<dbReference type="GO" id="GO:0005840">
    <property type="term" value="C:ribosome"/>
    <property type="evidence" value="ECO:0007669"/>
    <property type="project" value="UniProtKB-KW"/>
</dbReference>
<keyword evidence="2" id="KW-0687">Ribonucleoprotein</keyword>
<evidence type="ECO:0000313" key="3">
    <source>
        <dbReference type="Proteomes" id="UP000550401"/>
    </source>
</evidence>
<evidence type="ECO:0000313" key="2">
    <source>
        <dbReference type="EMBL" id="MBA8887757.1"/>
    </source>
</evidence>